<reference evidence="1 2" key="1">
    <citation type="submission" date="2020-07" db="EMBL/GenBank/DDBJ databases">
        <title>Vallitalea guaymasensis genome.</title>
        <authorList>
            <person name="Postec A."/>
        </authorList>
    </citation>
    <scope>NUCLEOTIDE SEQUENCE [LARGE SCALE GENOMIC DNA]</scope>
    <source>
        <strain evidence="1 2">Ra1766G1</strain>
    </source>
</reference>
<dbReference type="Proteomes" id="UP000677305">
    <property type="component" value="Chromosome"/>
</dbReference>
<dbReference type="SUPFAM" id="SSF46785">
    <property type="entry name" value="Winged helix' DNA-binding domain"/>
    <property type="match status" value="1"/>
</dbReference>
<dbReference type="InterPro" id="IPR025374">
    <property type="entry name" value="DUF4364"/>
</dbReference>
<dbReference type="Gene3D" id="1.10.10.10">
    <property type="entry name" value="Winged helix-like DNA-binding domain superfamily/Winged helix DNA-binding domain"/>
    <property type="match status" value="1"/>
</dbReference>
<dbReference type="EMBL" id="CP058561">
    <property type="protein sequence ID" value="QUH28595.1"/>
    <property type="molecule type" value="Genomic_DNA"/>
</dbReference>
<evidence type="ECO:0000313" key="2">
    <source>
        <dbReference type="Proteomes" id="UP000677305"/>
    </source>
</evidence>
<dbReference type="Pfam" id="PF14277">
    <property type="entry name" value="DUF4364"/>
    <property type="match status" value="1"/>
</dbReference>
<sequence>MKGSNHELSVNKLIILYMIEKLDMPMSYTQISEFLLAHEYMNYFSLQQYFSELVETNLLATKVINHSTRYSITENGKKTLEYFENRIPESICTEILNYLKDKKLELKDEFEITAEYYPKRNGDYTVNCIAKEKKDLLMEIKINVVSKEHALKICDNWKENPHMIYGKILEELLKS</sequence>
<gene>
    <name evidence="1" type="ORF">HYG85_06545</name>
</gene>
<dbReference type="OrthoDB" id="9783597at2"/>
<dbReference type="InterPro" id="IPR036390">
    <property type="entry name" value="WH_DNA-bd_sf"/>
</dbReference>
<evidence type="ECO:0000313" key="1">
    <source>
        <dbReference type="EMBL" id="QUH28595.1"/>
    </source>
</evidence>
<dbReference type="AlphaFoldDB" id="A0A8J8M9I4"/>
<dbReference type="RefSeq" id="WP_113672206.1">
    <property type="nucleotide sequence ID" value="NZ_CAJXUH010000006.1"/>
</dbReference>
<name>A0A8J8M9I4_9FIRM</name>
<proteinExistence type="predicted"/>
<dbReference type="InterPro" id="IPR036388">
    <property type="entry name" value="WH-like_DNA-bd_sf"/>
</dbReference>
<accession>A0A8J8M9I4</accession>
<keyword evidence="2" id="KW-1185">Reference proteome</keyword>
<organism evidence="1 2">
    <name type="scientific">Vallitalea guaymasensis</name>
    <dbReference type="NCBI Taxonomy" id="1185412"/>
    <lineage>
        <taxon>Bacteria</taxon>
        <taxon>Bacillati</taxon>
        <taxon>Bacillota</taxon>
        <taxon>Clostridia</taxon>
        <taxon>Lachnospirales</taxon>
        <taxon>Vallitaleaceae</taxon>
        <taxon>Vallitalea</taxon>
    </lineage>
</organism>
<protein>
    <submittedName>
        <fullName evidence="1">DUF4364 family protein</fullName>
    </submittedName>
</protein>
<dbReference type="KEGG" id="vgu:HYG85_06545"/>